<accession>A0ACC3YRI3</accession>
<dbReference type="EMBL" id="VUJX02000007">
    <property type="protein sequence ID" value="KAL0934534.1"/>
    <property type="molecule type" value="Genomic_DNA"/>
</dbReference>
<organism evidence="1 2">
    <name type="scientific">Colletotrichum truncatum</name>
    <name type="common">Anthracnose fungus</name>
    <name type="synonym">Colletotrichum capsici</name>
    <dbReference type="NCBI Taxonomy" id="5467"/>
    <lineage>
        <taxon>Eukaryota</taxon>
        <taxon>Fungi</taxon>
        <taxon>Dikarya</taxon>
        <taxon>Ascomycota</taxon>
        <taxon>Pezizomycotina</taxon>
        <taxon>Sordariomycetes</taxon>
        <taxon>Hypocreomycetidae</taxon>
        <taxon>Glomerellales</taxon>
        <taxon>Glomerellaceae</taxon>
        <taxon>Colletotrichum</taxon>
        <taxon>Colletotrichum truncatum species complex</taxon>
    </lineage>
</organism>
<keyword evidence="2" id="KW-1185">Reference proteome</keyword>
<reference evidence="1 2" key="1">
    <citation type="journal article" date="2020" name="Phytopathology">
        <title>Genome Sequence Resources of Colletotrichum truncatum, C. plurivorum, C. musicola, and C. sojae: Four Species Pathogenic to Soybean (Glycine max).</title>
        <authorList>
            <person name="Rogerio F."/>
            <person name="Boufleur T.R."/>
            <person name="Ciampi-Guillardi M."/>
            <person name="Sukno S.A."/>
            <person name="Thon M.R."/>
            <person name="Massola Junior N.S."/>
            <person name="Baroncelli R."/>
        </authorList>
    </citation>
    <scope>NUCLEOTIDE SEQUENCE [LARGE SCALE GENOMIC DNA]</scope>
    <source>
        <strain evidence="1 2">CMES1059</strain>
    </source>
</reference>
<sequence>MPPVPDVGHHTLRDFSSQPEYAIRVWKEVYTRGAATGAVSYYRHANQNSWKHLIIAGTMNLAIVPFTKAFMLPTNNALLAAARGSAFELG</sequence>
<evidence type="ECO:0000313" key="1">
    <source>
        <dbReference type="EMBL" id="KAL0934534.1"/>
    </source>
</evidence>
<dbReference type="Proteomes" id="UP000805649">
    <property type="component" value="Unassembled WGS sequence"/>
</dbReference>
<name>A0ACC3YRI3_COLTU</name>
<evidence type="ECO:0000313" key="2">
    <source>
        <dbReference type="Proteomes" id="UP000805649"/>
    </source>
</evidence>
<proteinExistence type="predicted"/>
<comment type="caution">
    <text evidence="1">The sequence shown here is derived from an EMBL/GenBank/DDBJ whole genome shotgun (WGS) entry which is preliminary data.</text>
</comment>
<protein>
    <submittedName>
        <fullName evidence="1">Uncharacterized protein</fullName>
    </submittedName>
</protein>
<gene>
    <name evidence="1" type="ORF">CTRU02_211333</name>
</gene>